<dbReference type="InterPro" id="IPR043917">
    <property type="entry name" value="DUF5753"/>
</dbReference>
<keyword evidence="4" id="KW-1185">Reference proteome</keyword>
<dbReference type="Gene3D" id="1.10.260.40">
    <property type="entry name" value="lambda repressor-like DNA-binding domains"/>
    <property type="match status" value="1"/>
</dbReference>
<dbReference type="SMART" id="SM00530">
    <property type="entry name" value="HTH_XRE"/>
    <property type="match status" value="1"/>
</dbReference>
<accession>A0ABQ3YVA7</accession>
<proteinExistence type="predicted"/>
<protein>
    <submittedName>
        <fullName evidence="3">Transcriptional regulator</fullName>
    </submittedName>
</protein>
<feature type="domain" description="HTH cro/C1-type" evidence="2">
    <location>
        <begin position="24"/>
        <end position="76"/>
    </location>
</feature>
<reference evidence="3 4" key="1">
    <citation type="submission" date="2021-01" db="EMBL/GenBank/DDBJ databases">
        <title>Whole genome shotgun sequence of Actinoplanes durhamensis NBRC 14914.</title>
        <authorList>
            <person name="Komaki H."/>
            <person name="Tamura T."/>
        </authorList>
    </citation>
    <scope>NUCLEOTIDE SEQUENCE [LARGE SCALE GENOMIC DNA]</scope>
    <source>
        <strain evidence="3 4">NBRC 14914</strain>
    </source>
</reference>
<feature type="region of interest" description="Disordered" evidence="1">
    <location>
        <begin position="1"/>
        <end position="20"/>
    </location>
</feature>
<dbReference type="InterPro" id="IPR001387">
    <property type="entry name" value="Cro/C1-type_HTH"/>
</dbReference>
<dbReference type="Proteomes" id="UP000637628">
    <property type="component" value="Unassembled WGS sequence"/>
</dbReference>
<name>A0ABQ3YVA7_9ACTN</name>
<dbReference type="Pfam" id="PF13560">
    <property type="entry name" value="HTH_31"/>
    <property type="match status" value="1"/>
</dbReference>
<organism evidence="3 4">
    <name type="scientific">Paractinoplanes durhamensis</name>
    <dbReference type="NCBI Taxonomy" id="113563"/>
    <lineage>
        <taxon>Bacteria</taxon>
        <taxon>Bacillati</taxon>
        <taxon>Actinomycetota</taxon>
        <taxon>Actinomycetes</taxon>
        <taxon>Micromonosporales</taxon>
        <taxon>Micromonosporaceae</taxon>
        <taxon>Paractinoplanes</taxon>
    </lineage>
</organism>
<dbReference type="EMBL" id="BOML01000022">
    <property type="protein sequence ID" value="GIE01530.1"/>
    <property type="molecule type" value="Genomic_DNA"/>
</dbReference>
<gene>
    <name evidence="3" type="ORF">Adu01nite_28800</name>
</gene>
<feature type="compositionally biased region" description="Polar residues" evidence="1">
    <location>
        <begin position="1"/>
        <end position="10"/>
    </location>
</feature>
<dbReference type="CDD" id="cd00093">
    <property type="entry name" value="HTH_XRE"/>
    <property type="match status" value="1"/>
</dbReference>
<evidence type="ECO:0000256" key="1">
    <source>
        <dbReference type="SAM" id="MobiDB-lite"/>
    </source>
</evidence>
<dbReference type="InterPro" id="IPR010982">
    <property type="entry name" value="Lambda_DNA-bd_dom_sf"/>
</dbReference>
<evidence type="ECO:0000313" key="3">
    <source>
        <dbReference type="EMBL" id="GIE01530.1"/>
    </source>
</evidence>
<feature type="region of interest" description="Disordered" evidence="1">
    <location>
        <begin position="77"/>
        <end position="101"/>
    </location>
</feature>
<sequence>MATDSGSPSGSLGPADDEPIGVTLRRLRKARRMSERALASAVGLSQSTVSRIERGIGSPDLDDIRKIARAIGADDQQTRSLIGQAQRSHDRMTDWRPTSDSLAGRQESVADWEARAQTILDFQPTVLPGLLQISPYAKAVLRLFQPLARLPVEALTETAVLAAVSARVQRQLVMADRAKSFSFVITESVLKNAPCPPAEMLAQIHHLREISAEYENVSLIVIPDGRPMTIPPLHGFTLFDQEMVVIDIYNTGLLSRGRRDIEIYHQIFEMNHDSAEPIAPYLDRYQALYIDALTGGRGR</sequence>
<evidence type="ECO:0000313" key="4">
    <source>
        <dbReference type="Proteomes" id="UP000637628"/>
    </source>
</evidence>
<dbReference type="SUPFAM" id="SSF47413">
    <property type="entry name" value="lambda repressor-like DNA-binding domains"/>
    <property type="match status" value="1"/>
</dbReference>
<evidence type="ECO:0000259" key="2">
    <source>
        <dbReference type="PROSITE" id="PS50943"/>
    </source>
</evidence>
<dbReference type="RefSeq" id="WP_203727233.1">
    <property type="nucleotide sequence ID" value="NZ_BAAATX010000017.1"/>
</dbReference>
<dbReference type="Pfam" id="PF19054">
    <property type="entry name" value="DUF5753"/>
    <property type="match status" value="1"/>
</dbReference>
<dbReference type="PROSITE" id="PS50943">
    <property type="entry name" value="HTH_CROC1"/>
    <property type="match status" value="1"/>
</dbReference>
<comment type="caution">
    <text evidence="3">The sequence shown here is derived from an EMBL/GenBank/DDBJ whole genome shotgun (WGS) entry which is preliminary data.</text>
</comment>